<keyword evidence="5 8" id="KW-0378">Hydrolase</keyword>
<dbReference type="EMBL" id="SPQQ01000001">
    <property type="protein sequence ID" value="TGE40028.1"/>
    <property type="molecule type" value="Genomic_DNA"/>
</dbReference>
<keyword evidence="6 8" id="KW-0368">Histidine biosynthesis</keyword>
<evidence type="ECO:0000313" key="10">
    <source>
        <dbReference type="EMBL" id="TGE40028.1"/>
    </source>
</evidence>
<dbReference type="GO" id="GO:0004401">
    <property type="term" value="F:histidinol-phosphatase activity"/>
    <property type="evidence" value="ECO:0007669"/>
    <property type="project" value="UniProtKB-UniRule"/>
</dbReference>
<evidence type="ECO:0000259" key="9">
    <source>
        <dbReference type="Pfam" id="PF02811"/>
    </source>
</evidence>
<dbReference type="OrthoDB" id="9775255at2"/>
<dbReference type="AlphaFoldDB" id="A0A4Z0RAZ9"/>
<dbReference type="InterPro" id="IPR016195">
    <property type="entry name" value="Pol/histidinol_Pase-like"/>
</dbReference>
<dbReference type="SUPFAM" id="SSF89550">
    <property type="entry name" value="PHP domain-like"/>
    <property type="match status" value="1"/>
</dbReference>
<proteinExistence type="inferred from homology"/>
<dbReference type="Pfam" id="PF02811">
    <property type="entry name" value="PHP"/>
    <property type="match status" value="1"/>
</dbReference>
<evidence type="ECO:0000256" key="6">
    <source>
        <dbReference type="ARBA" id="ARBA00023102"/>
    </source>
</evidence>
<evidence type="ECO:0000256" key="3">
    <source>
        <dbReference type="ARBA" id="ARBA00013085"/>
    </source>
</evidence>
<evidence type="ECO:0000256" key="1">
    <source>
        <dbReference type="ARBA" id="ARBA00004970"/>
    </source>
</evidence>
<keyword evidence="4 8" id="KW-0028">Amino-acid biosynthesis</keyword>
<comment type="similarity">
    <text evidence="2 8">Belongs to the PHP hydrolase family. HisK subfamily.</text>
</comment>
<comment type="catalytic activity">
    <reaction evidence="7 8">
        <text>L-histidinol phosphate + H2O = L-histidinol + phosphate</text>
        <dbReference type="Rhea" id="RHEA:14465"/>
        <dbReference type="ChEBI" id="CHEBI:15377"/>
        <dbReference type="ChEBI" id="CHEBI:43474"/>
        <dbReference type="ChEBI" id="CHEBI:57699"/>
        <dbReference type="ChEBI" id="CHEBI:57980"/>
        <dbReference type="EC" id="3.1.3.15"/>
    </reaction>
</comment>
<dbReference type="PANTHER" id="PTHR21039:SF0">
    <property type="entry name" value="HISTIDINOL-PHOSPHATASE"/>
    <property type="match status" value="1"/>
</dbReference>
<keyword evidence="11" id="KW-1185">Reference proteome</keyword>
<reference evidence="10 11" key="1">
    <citation type="submission" date="2019-03" db="EMBL/GenBank/DDBJ databases">
        <title>Draft Genome Sequence of Desulfosporosinus fructosivorans Strain 63.6F, Isolated from Marine Sediment in the Baltic Sea.</title>
        <authorList>
            <person name="Hausmann B."/>
            <person name="Vandieken V."/>
            <person name="Pjevac P."/>
            <person name="Schreck K."/>
            <person name="Herbold C.W."/>
            <person name="Loy A."/>
        </authorList>
    </citation>
    <scope>NUCLEOTIDE SEQUENCE [LARGE SCALE GENOMIC DNA]</scope>
    <source>
        <strain evidence="10 11">63.6F</strain>
    </source>
</reference>
<dbReference type="GO" id="GO:0000105">
    <property type="term" value="P:L-histidine biosynthetic process"/>
    <property type="evidence" value="ECO:0007669"/>
    <property type="project" value="UniProtKB-UniRule"/>
</dbReference>
<dbReference type="Proteomes" id="UP000298460">
    <property type="component" value="Unassembled WGS sequence"/>
</dbReference>
<dbReference type="Gene3D" id="3.20.20.140">
    <property type="entry name" value="Metal-dependent hydrolases"/>
    <property type="match status" value="1"/>
</dbReference>
<accession>A0A4Z0RAZ9</accession>
<dbReference type="InterPro" id="IPR004013">
    <property type="entry name" value="PHP_dom"/>
</dbReference>
<comment type="pathway">
    <text evidence="1 8">Amino-acid biosynthesis; L-histidine biosynthesis; L-histidine from 5-phospho-alpha-D-ribose 1-diphosphate: step 8/9.</text>
</comment>
<organism evidence="10 11">
    <name type="scientific">Desulfosporosinus fructosivorans</name>
    <dbReference type="NCBI Taxonomy" id="2018669"/>
    <lineage>
        <taxon>Bacteria</taxon>
        <taxon>Bacillati</taxon>
        <taxon>Bacillota</taxon>
        <taxon>Clostridia</taxon>
        <taxon>Eubacteriales</taxon>
        <taxon>Desulfitobacteriaceae</taxon>
        <taxon>Desulfosporosinus</taxon>
    </lineage>
</organism>
<dbReference type="UniPathway" id="UPA00031">
    <property type="reaction ID" value="UER00013"/>
</dbReference>
<gene>
    <name evidence="10" type="ORF">E4K67_03355</name>
</gene>
<dbReference type="EC" id="3.1.3.15" evidence="3 8"/>
<name>A0A4Z0RAZ9_9FIRM</name>
<dbReference type="InterPro" id="IPR010140">
    <property type="entry name" value="Histidinol_P_phosphatase_HisJ"/>
</dbReference>
<dbReference type="GO" id="GO:0005737">
    <property type="term" value="C:cytoplasm"/>
    <property type="evidence" value="ECO:0007669"/>
    <property type="project" value="TreeGrafter"/>
</dbReference>
<evidence type="ECO:0000256" key="7">
    <source>
        <dbReference type="ARBA" id="ARBA00049158"/>
    </source>
</evidence>
<dbReference type="CDD" id="cd12110">
    <property type="entry name" value="PHP_HisPPase_Hisj_like"/>
    <property type="match status" value="1"/>
</dbReference>
<evidence type="ECO:0000256" key="5">
    <source>
        <dbReference type="ARBA" id="ARBA00022801"/>
    </source>
</evidence>
<evidence type="ECO:0000256" key="2">
    <source>
        <dbReference type="ARBA" id="ARBA00009152"/>
    </source>
</evidence>
<dbReference type="PANTHER" id="PTHR21039">
    <property type="entry name" value="HISTIDINOL PHOSPHATASE-RELATED"/>
    <property type="match status" value="1"/>
</dbReference>
<dbReference type="RefSeq" id="WP_135544962.1">
    <property type="nucleotide sequence ID" value="NZ_SPQQ01000001.1"/>
</dbReference>
<evidence type="ECO:0000256" key="8">
    <source>
        <dbReference type="RuleBase" id="RU366003"/>
    </source>
</evidence>
<evidence type="ECO:0000256" key="4">
    <source>
        <dbReference type="ARBA" id="ARBA00022605"/>
    </source>
</evidence>
<protein>
    <recommendedName>
        <fullName evidence="3 8">Histidinol-phosphatase</fullName>
        <shortName evidence="8">HolPase</shortName>
        <ecNumber evidence="3 8">3.1.3.15</ecNumber>
    </recommendedName>
</protein>
<sequence>MLDMHVHLIGHDDPREVNREIIREYLEEASIRGLKEIGFADHDYFWNQMNFPMIREVAEEFPDLAVRIGLEAEYRPHEEGRIKQLLEQFPFDFVIGSVHEFDGWIFDMPEAEAIHHKKNADEIYGRYFEVVTLAAKSGLFTTIGHLDLIKLFGVRPGKDILTLADEALTAVAEHGLVLEVNTNGRYKPVAEFYPERRLVEEIMRRGIEFTLGSDAHCAKVVGRDLEEASQMLTQIGVHSVVGFANMAKISYKLG</sequence>
<comment type="caution">
    <text evidence="10">The sequence shown here is derived from an EMBL/GenBank/DDBJ whole genome shotgun (WGS) entry which is preliminary data.</text>
</comment>
<evidence type="ECO:0000313" key="11">
    <source>
        <dbReference type="Proteomes" id="UP000298460"/>
    </source>
</evidence>
<feature type="domain" description="PHP" evidence="9">
    <location>
        <begin position="22"/>
        <end position="183"/>
    </location>
</feature>